<dbReference type="EMBL" id="ML210438">
    <property type="protein sequence ID" value="TFK18054.1"/>
    <property type="molecule type" value="Genomic_DNA"/>
</dbReference>
<dbReference type="Proteomes" id="UP000307440">
    <property type="component" value="Unassembled WGS sequence"/>
</dbReference>
<keyword evidence="4" id="KW-1185">Reference proteome</keyword>
<protein>
    <recommendedName>
        <fullName evidence="2">DUF5648 domain-containing protein</fullName>
    </recommendedName>
</protein>
<dbReference type="InterPro" id="IPR043708">
    <property type="entry name" value="DUF5648"/>
</dbReference>
<evidence type="ECO:0000313" key="4">
    <source>
        <dbReference type="Proteomes" id="UP000307440"/>
    </source>
</evidence>
<proteinExistence type="predicted"/>
<keyword evidence="1" id="KW-0732">Signal</keyword>
<evidence type="ECO:0000256" key="1">
    <source>
        <dbReference type="SAM" id="SignalP"/>
    </source>
</evidence>
<dbReference type="OrthoDB" id="9971254at2759"/>
<evidence type="ECO:0000259" key="2">
    <source>
        <dbReference type="Pfam" id="PF18885"/>
    </source>
</evidence>
<reference evidence="3 4" key="1">
    <citation type="journal article" date="2019" name="Nat. Ecol. Evol.">
        <title>Megaphylogeny resolves global patterns of mushroom evolution.</title>
        <authorList>
            <person name="Varga T."/>
            <person name="Krizsan K."/>
            <person name="Foldi C."/>
            <person name="Dima B."/>
            <person name="Sanchez-Garcia M."/>
            <person name="Sanchez-Ramirez S."/>
            <person name="Szollosi G.J."/>
            <person name="Szarkandi J.G."/>
            <person name="Papp V."/>
            <person name="Albert L."/>
            <person name="Andreopoulos W."/>
            <person name="Angelini C."/>
            <person name="Antonin V."/>
            <person name="Barry K.W."/>
            <person name="Bougher N.L."/>
            <person name="Buchanan P."/>
            <person name="Buyck B."/>
            <person name="Bense V."/>
            <person name="Catcheside P."/>
            <person name="Chovatia M."/>
            <person name="Cooper J."/>
            <person name="Damon W."/>
            <person name="Desjardin D."/>
            <person name="Finy P."/>
            <person name="Geml J."/>
            <person name="Haridas S."/>
            <person name="Hughes K."/>
            <person name="Justo A."/>
            <person name="Karasinski D."/>
            <person name="Kautmanova I."/>
            <person name="Kiss B."/>
            <person name="Kocsube S."/>
            <person name="Kotiranta H."/>
            <person name="LaButti K.M."/>
            <person name="Lechner B.E."/>
            <person name="Liimatainen K."/>
            <person name="Lipzen A."/>
            <person name="Lukacs Z."/>
            <person name="Mihaltcheva S."/>
            <person name="Morgado L.N."/>
            <person name="Niskanen T."/>
            <person name="Noordeloos M.E."/>
            <person name="Ohm R.A."/>
            <person name="Ortiz-Santana B."/>
            <person name="Ovrebo C."/>
            <person name="Racz N."/>
            <person name="Riley R."/>
            <person name="Savchenko A."/>
            <person name="Shiryaev A."/>
            <person name="Soop K."/>
            <person name="Spirin V."/>
            <person name="Szebenyi C."/>
            <person name="Tomsovsky M."/>
            <person name="Tulloss R.E."/>
            <person name="Uehling J."/>
            <person name="Grigoriev I.V."/>
            <person name="Vagvolgyi C."/>
            <person name="Papp T."/>
            <person name="Martin F.M."/>
            <person name="Miettinen O."/>
            <person name="Hibbett D.S."/>
            <person name="Nagy L.G."/>
        </authorList>
    </citation>
    <scope>NUCLEOTIDE SEQUENCE [LARGE SCALE GENOMIC DNA]</scope>
    <source>
        <strain evidence="3 4">CBS 121175</strain>
    </source>
</reference>
<evidence type="ECO:0000313" key="3">
    <source>
        <dbReference type="EMBL" id="TFK18054.1"/>
    </source>
</evidence>
<name>A0A5C3KDK8_COPMA</name>
<dbReference type="AlphaFoldDB" id="A0A5C3KDK8"/>
<sequence length="198" mass="22542">MNLVYIFVLVFACAFDLILASPVNGTSEHRLVARQDLSCGQLSTRSHPLFRANHPGEGDWLFSISAAELTEATRRGYVFNSALPGIGKVWLVPETPDMIPLFRLWSNAIFDHLYTTDVTEMNTAINGPNKYQVEQILYVYQNRFPCPQNPNIRPVALYRLYHFGRRNHMLAGGEAERDKAIFDGFSFIRLEGFMFPPP</sequence>
<organism evidence="3 4">
    <name type="scientific">Coprinopsis marcescibilis</name>
    <name type="common">Agaric fungus</name>
    <name type="synonym">Psathyrella marcescibilis</name>
    <dbReference type="NCBI Taxonomy" id="230819"/>
    <lineage>
        <taxon>Eukaryota</taxon>
        <taxon>Fungi</taxon>
        <taxon>Dikarya</taxon>
        <taxon>Basidiomycota</taxon>
        <taxon>Agaricomycotina</taxon>
        <taxon>Agaricomycetes</taxon>
        <taxon>Agaricomycetidae</taxon>
        <taxon>Agaricales</taxon>
        <taxon>Agaricineae</taxon>
        <taxon>Psathyrellaceae</taxon>
        <taxon>Coprinopsis</taxon>
    </lineage>
</organism>
<feature type="signal peptide" evidence="1">
    <location>
        <begin position="1"/>
        <end position="20"/>
    </location>
</feature>
<accession>A0A5C3KDK8</accession>
<feature type="chain" id="PRO_5022701382" description="DUF5648 domain-containing protein" evidence="1">
    <location>
        <begin position="21"/>
        <end position="198"/>
    </location>
</feature>
<dbReference type="Pfam" id="PF18885">
    <property type="entry name" value="DUF5648"/>
    <property type="match status" value="1"/>
</dbReference>
<gene>
    <name evidence="3" type="ORF">FA15DRAFT_661010</name>
</gene>
<feature type="domain" description="DUF5648" evidence="2">
    <location>
        <begin position="44"/>
        <end position="138"/>
    </location>
</feature>